<feature type="signal peptide" evidence="1">
    <location>
        <begin position="1"/>
        <end position="28"/>
    </location>
</feature>
<dbReference type="OrthoDB" id="2487047at2"/>
<accession>A0A172TF85</accession>
<keyword evidence="3" id="KW-1185">Reference proteome</keyword>
<organism evidence="2 3">
    <name type="scientific">Paenibacillus swuensis</name>
    <dbReference type="NCBI Taxonomy" id="1178515"/>
    <lineage>
        <taxon>Bacteria</taxon>
        <taxon>Bacillati</taxon>
        <taxon>Bacillota</taxon>
        <taxon>Bacilli</taxon>
        <taxon>Bacillales</taxon>
        <taxon>Paenibacillaceae</taxon>
        <taxon>Paenibacillus</taxon>
    </lineage>
</organism>
<evidence type="ECO:0008006" key="4">
    <source>
        <dbReference type="Google" id="ProtNLM"/>
    </source>
</evidence>
<dbReference type="EMBL" id="CP011388">
    <property type="protein sequence ID" value="ANE45708.1"/>
    <property type="molecule type" value="Genomic_DNA"/>
</dbReference>
<dbReference type="PATRIC" id="fig|1178515.4.peg.940"/>
<gene>
    <name evidence="2" type="ORF">SY83_04660</name>
</gene>
<dbReference type="RefSeq" id="WP_068604696.1">
    <property type="nucleotide sequence ID" value="NZ_CP011388.1"/>
</dbReference>
<evidence type="ECO:0000313" key="3">
    <source>
        <dbReference type="Proteomes" id="UP000076927"/>
    </source>
</evidence>
<proteinExistence type="predicted"/>
<name>A0A172TF85_9BACL</name>
<protein>
    <recommendedName>
        <fullName evidence="4">SbsC C-terminal domain-containing protein</fullName>
    </recommendedName>
</protein>
<evidence type="ECO:0000313" key="2">
    <source>
        <dbReference type="EMBL" id="ANE45708.1"/>
    </source>
</evidence>
<evidence type="ECO:0000256" key="1">
    <source>
        <dbReference type="SAM" id="SignalP"/>
    </source>
</evidence>
<reference evidence="2 3" key="1">
    <citation type="submission" date="2015-01" db="EMBL/GenBank/DDBJ databases">
        <title>Paenibacillus swuensis/DY6/whole genome sequencing.</title>
        <authorList>
            <person name="Kim M.K."/>
            <person name="Srinivasan S."/>
            <person name="Lee J.-J."/>
        </authorList>
    </citation>
    <scope>NUCLEOTIDE SEQUENCE [LARGE SCALE GENOMIC DNA]</scope>
    <source>
        <strain evidence="2 3">DY6</strain>
    </source>
</reference>
<keyword evidence="1" id="KW-0732">Signal</keyword>
<sequence length="440" mass="49924">MRTLYKFTVYFLAVILMASATTPTFTFAQTATSLIPKVNSLETLGKKFLQHYKEVHDALYAFKGTDIWNMSQNSRDVEYVHKFRQQLASLNPSDPADLELVNPLWDRVKTQFKPSQQELVRKEIFILLRSLAIIYYGDAREILKLYQDGQKYRSALALLAAKAGIKGGISGEDIAEFILGSSTFVGFTHNMKKVSVTSLDDAVFDIPLIKVLHDTITQPNAQENQVARVLRYYHLDSLETDNPTLKTTIRNFERRMPDLNNASEALIMAYIRTTKPQIYVKLLNDSGTLGYGAFKIWGKEYYYGVVKPKPGQQSDLNIDRDGLISLPPGKAAGTMTLWAYVDERVIAEQTVTMKRTITANYYKPMNVNITYYSRFSSTIYWEPGPAGVPDKYIIHISGGQPEDVDGEYPGWSIPNVHYKQTITIHAVYGDLISEPYVMVW</sequence>
<dbReference type="Proteomes" id="UP000076927">
    <property type="component" value="Chromosome"/>
</dbReference>
<feature type="chain" id="PRO_5008000708" description="SbsC C-terminal domain-containing protein" evidence="1">
    <location>
        <begin position="29"/>
        <end position="440"/>
    </location>
</feature>
<dbReference type="AlphaFoldDB" id="A0A172TF85"/>
<dbReference type="KEGG" id="pswu:SY83_04660"/>